<name>A0AAV8XZ56_9CUCU</name>
<keyword evidence="5" id="KW-1185">Reference proteome</keyword>
<accession>A0AAV8XZ56</accession>
<feature type="domain" description="C2H2-type" evidence="2">
    <location>
        <begin position="770"/>
        <end position="793"/>
    </location>
</feature>
<evidence type="ECO:0000313" key="5">
    <source>
        <dbReference type="Proteomes" id="UP001162162"/>
    </source>
</evidence>
<evidence type="ECO:0000259" key="3">
    <source>
        <dbReference type="SMART" id="SM00868"/>
    </source>
</evidence>
<dbReference type="GO" id="GO:0008270">
    <property type="term" value="F:zinc ion binding"/>
    <property type="evidence" value="ECO:0007669"/>
    <property type="project" value="InterPro"/>
</dbReference>
<evidence type="ECO:0000313" key="4">
    <source>
        <dbReference type="EMBL" id="KAJ8944406.1"/>
    </source>
</evidence>
<dbReference type="Proteomes" id="UP001162162">
    <property type="component" value="Unassembled WGS sequence"/>
</dbReference>
<dbReference type="SMART" id="SM00868">
    <property type="entry name" value="zf-AD"/>
    <property type="match status" value="1"/>
</dbReference>
<gene>
    <name evidence="4" type="ORF">NQ318_023179</name>
</gene>
<dbReference type="GO" id="GO:0005634">
    <property type="term" value="C:nucleus"/>
    <property type="evidence" value="ECO:0007669"/>
    <property type="project" value="InterPro"/>
</dbReference>
<feature type="domain" description="C2H2-type" evidence="2">
    <location>
        <begin position="801"/>
        <end position="829"/>
    </location>
</feature>
<feature type="compositionally biased region" description="Polar residues" evidence="1">
    <location>
        <begin position="647"/>
        <end position="665"/>
    </location>
</feature>
<comment type="caution">
    <text evidence="4">The sequence shown here is derived from an EMBL/GenBank/DDBJ whole genome shotgun (WGS) entry which is preliminary data.</text>
</comment>
<proteinExistence type="predicted"/>
<evidence type="ECO:0000259" key="2">
    <source>
        <dbReference type="SMART" id="SM00355"/>
    </source>
</evidence>
<evidence type="ECO:0000256" key="1">
    <source>
        <dbReference type="SAM" id="MobiDB-lite"/>
    </source>
</evidence>
<feature type="compositionally biased region" description="Low complexity" evidence="1">
    <location>
        <begin position="531"/>
        <end position="540"/>
    </location>
</feature>
<feature type="domain" description="C2H2-type" evidence="2">
    <location>
        <begin position="869"/>
        <end position="892"/>
    </location>
</feature>
<dbReference type="Gene3D" id="3.30.160.60">
    <property type="entry name" value="Classic Zinc Finger"/>
    <property type="match status" value="1"/>
</dbReference>
<feature type="region of interest" description="Disordered" evidence="1">
    <location>
        <begin position="618"/>
        <end position="679"/>
    </location>
</feature>
<dbReference type="InterPro" id="IPR013087">
    <property type="entry name" value="Znf_C2H2_type"/>
</dbReference>
<sequence>MNETKIEICRLCFTLLNEEPNFINKLQEQMLQIIVPDVKLGTSQFPLICKPCTKNLEEAFGFKSSFLELEDSIHGFVNEDQAQVDLEEVIGIKETSNISKNERICRTCFRLSENNSYEKLVLLITMSRYKRKTDRKLIFTEENLAEARRKISESVSQRRVASEMGIGESTLRKRLKSGNIPTSLGRYKTTFSKEQEQELAQQVKDLDERFYGLTKKGLQIAAYKFATLNNIPNSFNKDKRMAGETWIVGFCRRHNITLRQPEKYSMGICPYDPLQFDDVDFAPSLVTEITLPQSNEDMELENNFAGHVTPPPCSSKDVNTTVFNTPPPCSSKNVDIENLDIVCGDGILIPSTVTPNKSLDIFPVTAVKISDIIPLPLIQQEQNRRKSKSQKSEILSSTPFKTDLEATVKERKIKEDKKKKKENENQVTISSTNENYVFLISDDDEITTTSSNGILSKSRHIAVVPENNINTSKGKSKRRSHMVAAQKLKAGTDGIEELSDTDNIYSRKSESSDEDEGYTSIETKKRKTGGKKQQTPKQTTQLNLRKTVSVSEVINRSIHVFDDDFEYIRESISNRTITDMRKSSSIPENTARQPGLVTINFNNRKAQLDLIVEISDEDDTPATNKNKRHVPNILRSVKKTMEKSDVTSKTNSTCSAESESGSTDHSSAESDNSDSEFSRNNRQGQVYFLKCALTREAIVISDDEVVACACSHCVKEAILIKCALKKLHRCTYCLNERTNKKDNNGLDVEHQCSNVDTPPRRQFNKDDKLFNCLRCVFQAHNKSFISNHILDYHVQQKMSFFRCSSCFTDYKFEWQFERKRKLTSHVFRHLGGDYSVRYYCRLCFVQHEDETKLKDHLLEHKAPEEVVTYKCMKCLYQARSRAHVKEHIRKGHGQGKITCLAQVEKKTIEEDENIYVECPICKKYLNSKYAISHKQQHKFPCPCV</sequence>
<dbReference type="EMBL" id="JAPWTK010000254">
    <property type="protein sequence ID" value="KAJ8944406.1"/>
    <property type="molecule type" value="Genomic_DNA"/>
</dbReference>
<reference evidence="4" key="1">
    <citation type="journal article" date="2023" name="Insect Mol. Biol.">
        <title>Genome sequencing provides insights into the evolution of gene families encoding plant cell wall-degrading enzymes in longhorned beetles.</title>
        <authorList>
            <person name="Shin N.R."/>
            <person name="Okamura Y."/>
            <person name="Kirsch R."/>
            <person name="Pauchet Y."/>
        </authorList>
    </citation>
    <scope>NUCLEOTIDE SEQUENCE</scope>
    <source>
        <strain evidence="4">AMC_N1</strain>
    </source>
</reference>
<feature type="domain" description="C2H2-type" evidence="2">
    <location>
        <begin position="838"/>
        <end position="860"/>
    </location>
</feature>
<dbReference type="AlphaFoldDB" id="A0AAV8XZ56"/>
<dbReference type="SMART" id="SM00355">
    <property type="entry name" value="ZnF_C2H2"/>
    <property type="match status" value="5"/>
</dbReference>
<feature type="domain" description="C2H2-type" evidence="2">
    <location>
        <begin position="916"/>
        <end position="937"/>
    </location>
</feature>
<dbReference type="InterPro" id="IPR012934">
    <property type="entry name" value="Znf_AD"/>
</dbReference>
<feature type="domain" description="ZAD" evidence="3">
    <location>
        <begin position="8"/>
        <end position="76"/>
    </location>
</feature>
<protein>
    <submittedName>
        <fullName evidence="4">Uncharacterized protein</fullName>
    </submittedName>
</protein>
<organism evidence="4 5">
    <name type="scientific">Aromia moschata</name>
    <dbReference type="NCBI Taxonomy" id="1265417"/>
    <lineage>
        <taxon>Eukaryota</taxon>
        <taxon>Metazoa</taxon>
        <taxon>Ecdysozoa</taxon>
        <taxon>Arthropoda</taxon>
        <taxon>Hexapoda</taxon>
        <taxon>Insecta</taxon>
        <taxon>Pterygota</taxon>
        <taxon>Neoptera</taxon>
        <taxon>Endopterygota</taxon>
        <taxon>Coleoptera</taxon>
        <taxon>Polyphaga</taxon>
        <taxon>Cucujiformia</taxon>
        <taxon>Chrysomeloidea</taxon>
        <taxon>Cerambycidae</taxon>
        <taxon>Cerambycinae</taxon>
        <taxon>Callichromatini</taxon>
        <taxon>Aromia</taxon>
    </lineage>
</organism>
<feature type="region of interest" description="Disordered" evidence="1">
    <location>
        <begin position="491"/>
        <end position="540"/>
    </location>
</feature>